<dbReference type="Proteomes" id="UP000183015">
    <property type="component" value="Unassembled WGS sequence"/>
</dbReference>
<keyword evidence="3" id="KW-1185">Reference proteome</keyword>
<dbReference type="eggNOG" id="COG0451">
    <property type="taxonomic scope" value="Bacteria"/>
</dbReference>
<dbReference type="RefSeq" id="WP_042457313.1">
    <property type="nucleotide sequence ID" value="NZ_BBPN01000046.1"/>
</dbReference>
<sequence>MTTILVTGATGQVGRRFVPRLLQWVAPDETVRVLVRGEESARHFTELGAEAVLGDLRDADARKRALEGADAVVNVAAAFRGVPDEEAWAVNRDAAIALGREAAAAGVRRFVQASTNLVYGAGRGRPAAASDPLQPETSWGVYPRSKAEAEAGLAEVPGLAPVVVRLAFVYGEGDPHLTQSARFIVGWPAHRRLPMVHHADVAQALFRALRTPGIEGRIYNAVDDAPVTAWDLHRLNGIPFPAENADAVDPDPWNGMADNLPLRDELGWRPLHPSVWSARDAGAL</sequence>
<dbReference type="EMBL" id="FOAZ01000028">
    <property type="protein sequence ID" value="SEM44412.1"/>
    <property type="molecule type" value="Genomic_DNA"/>
</dbReference>
<dbReference type="SUPFAM" id="SSF51735">
    <property type="entry name" value="NAD(P)-binding Rossmann-fold domains"/>
    <property type="match status" value="1"/>
</dbReference>
<dbReference type="Pfam" id="PF01370">
    <property type="entry name" value="Epimerase"/>
    <property type="match status" value="1"/>
</dbReference>
<dbReference type="PANTHER" id="PTHR48079:SF6">
    <property type="entry name" value="NAD(P)-BINDING DOMAIN-CONTAINING PROTEIN-RELATED"/>
    <property type="match status" value="1"/>
</dbReference>
<dbReference type="GO" id="GO:0004029">
    <property type="term" value="F:aldehyde dehydrogenase (NAD+) activity"/>
    <property type="evidence" value="ECO:0007669"/>
    <property type="project" value="TreeGrafter"/>
</dbReference>
<protein>
    <submittedName>
        <fullName evidence="2">Nucleoside-diphosphate-sugar epimerase</fullName>
    </submittedName>
</protein>
<organism evidence="2 3">
    <name type="scientific">Streptacidiphilus jiangxiensis</name>
    <dbReference type="NCBI Taxonomy" id="235985"/>
    <lineage>
        <taxon>Bacteria</taxon>
        <taxon>Bacillati</taxon>
        <taxon>Actinomycetota</taxon>
        <taxon>Actinomycetes</taxon>
        <taxon>Kitasatosporales</taxon>
        <taxon>Streptomycetaceae</taxon>
        <taxon>Streptacidiphilus</taxon>
    </lineage>
</organism>
<gene>
    <name evidence="2" type="ORF">SAMN05414137_12850</name>
</gene>
<reference evidence="3" key="1">
    <citation type="submission" date="2016-10" db="EMBL/GenBank/DDBJ databases">
        <authorList>
            <person name="Varghese N."/>
        </authorList>
    </citation>
    <scope>NUCLEOTIDE SEQUENCE [LARGE SCALE GENOMIC DNA]</scope>
    <source>
        <strain evidence="3">DSM 45096 / BCRC 16803 / CGMCC 4.1857 / CIP 109030 / JCM 12277 / KCTC 19219 / NBRC 100920 / 33214</strain>
    </source>
</reference>
<dbReference type="InterPro" id="IPR036291">
    <property type="entry name" value="NAD(P)-bd_dom_sf"/>
</dbReference>
<evidence type="ECO:0000313" key="2">
    <source>
        <dbReference type="EMBL" id="SEM44412.1"/>
    </source>
</evidence>
<feature type="domain" description="NAD-dependent epimerase/dehydratase" evidence="1">
    <location>
        <begin position="4"/>
        <end position="185"/>
    </location>
</feature>
<dbReference type="STRING" id="235985.SAMN05414137_12850"/>
<dbReference type="InterPro" id="IPR051783">
    <property type="entry name" value="NAD(P)-dependent_oxidoreduct"/>
</dbReference>
<accession>A0A1H7YDW0</accession>
<dbReference type="PANTHER" id="PTHR48079">
    <property type="entry name" value="PROTEIN YEEZ"/>
    <property type="match status" value="1"/>
</dbReference>
<dbReference type="InterPro" id="IPR001509">
    <property type="entry name" value="Epimerase_deHydtase"/>
</dbReference>
<dbReference type="GO" id="GO:0005737">
    <property type="term" value="C:cytoplasm"/>
    <property type="evidence" value="ECO:0007669"/>
    <property type="project" value="TreeGrafter"/>
</dbReference>
<evidence type="ECO:0000313" key="3">
    <source>
        <dbReference type="Proteomes" id="UP000183015"/>
    </source>
</evidence>
<name>A0A1H7YDW0_STRJI</name>
<evidence type="ECO:0000259" key="1">
    <source>
        <dbReference type="Pfam" id="PF01370"/>
    </source>
</evidence>
<dbReference type="OrthoDB" id="9798669at2"/>
<dbReference type="AlphaFoldDB" id="A0A1H7YDW0"/>
<dbReference type="Gene3D" id="3.40.50.720">
    <property type="entry name" value="NAD(P)-binding Rossmann-like Domain"/>
    <property type="match status" value="1"/>
</dbReference>
<proteinExistence type="predicted"/>